<keyword evidence="2" id="KW-1185">Reference proteome</keyword>
<dbReference type="HOGENOM" id="CLU_3139064_0_0_10"/>
<dbReference type="EMBL" id="ACKS01000031">
    <property type="protein sequence ID" value="EFA44872.1"/>
    <property type="molecule type" value="Genomic_DNA"/>
</dbReference>
<protein>
    <submittedName>
        <fullName evidence="1">Uncharacterized protein</fullName>
    </submittedName>
</protein>
<organism evidence="1 2">
    <name type="scientific">Hallella bergensis DSM 17361</name>
    <dbReference type="NCBI Taxonomy" id="585502"/>
    <lineage>
        <taxon>Bacteria</taxon>
        <taxon>Pseudomonadati</taxon>
        <taxon>Bacteroidota</taxon>
        <taxon>Bacteroidia</taxon>
        <taxon>Bacteroidales</taxon>
        <taxon>Prevotellaceae</taxon>
        <taxon>Hallella</taxon>
    </lineage>
</organism>
<dbReference type="Proteomes" id="UP000003160">
    <property type="component" value="Unassembled WGS sequence"/>
</dbReference>
<proteinExistence type="predicted"/>
<accession>D1PUN3</accession>
<comment type="caution">
    <text evidence="1">The sequence shown here is derived from an EMBL/GenBank/DDBJ whole genome shotgun (WGS) entry which is preliminary data.</text>
</comment>
<name>D1PUN3_9BACT</name>
<gene>
    <name evidence="1" type="ORF">HMPREF0645_0668</name>
</gene>
<evidence type="ECO:0000313" key="2">
    <source>
        <dbReference type="Proteomes" id="UP000003160"/>
    </source>
</evidence>
<sequence>MAGMCHHDGRWNHRFDTQWFWFLIFISMRLKHQVGNFAAYKGLGQSMTT</sequence>
<reference evidence="1 2" key="1">
    <citation type="submission" date="2009-10" db="EMBL/GenBank/DDBJ databases">
        <authorList>
            <person name="Qin X."/>
            <person name="Bachman B."/>
            <person name="Battles P."/>
            <person name="Bell A."/>
            <person name="Bess C."/>
            <person name="Bickham C."/>
            <person name="Chaboub L."/>
            <person name="Chen D."/>
            <person name="Coyle M."/>
            <person name="Deiros D.R."/>
            <person name="Dinh H."/>
            <person name="Forbes L."/>
            <person name="Fowler G."/>
            <person name="Francisco L."/>
            <person name="Fu Q."/>
            <person name="Gubbala S."/>
            <person name="Hale W."/>
            <person name="Han Y."/>
            <person name="Hemphill L."/>
            <person name="Highlander S.K."/>
            <person name="Hirani K."/>
            <person name="Hogues M."/>
            <person name="Jackson L."/>
            <person name="Jakkamsetti A."/>
            <person name="Javaid M."/>
            <person name="Jiang H."/>
            <person name="Korchina V."/>
            <person name="Kovar C."/>
            <person name="Lara F."/>
            <person name="Lee S."/>
            <person name="Mata R."/>
            <person name="Mathew T."/>
            <person name="Moen C."/>
            <person name="Morales K."/>
            <person name="Munidasa M."/>
            <person name="Nazareth L."/>
            <person name="Ngo R."/>
            <person name="Nguyen L."/>
            <person name="Okwuonu G."/>
            <person name="Ongeri F."/>
            <person name="Patil S."/>
            <person name="Petrosino J."/>
            <person name="Pham C."/>
            <person name="Pham P."/>
            <person name="Pu L.-L."/>
            <person name="Puazo M."/>
            <person name="Raj R."/>
            <person name="Reid J."/>
            <person name="Rouhana J."/>
            <person name="Saada N."/>
            <person name="Shang Y."/>
            <person name="Simmons D."/>
            <person name="Thornton R."/>
            <person name="Warren J."/>
            <person name="Weissenberger G."/>
            <person name="Zhang J."/>
            <person name="Zhang L."/>
            <person name="Zhou C."/>
            <person name="Zhu D."/>
            <person name="Muzny D."/>
            <person name="Worley K."/>
            <person name="Gibbs R."/>
        </authorList>
    </citation>
    <scope>NUCLEOTIDE SEQUENCE [LARGE SCALE GENOMIC DNA]</scope>
    <source>
        <strain evidence="1 2">DSM 17361</strain>
    </source>
</reference>
<dbReference type="AlphaFoldDB" id="D1PUN3"/>
<evidence type="ECO:0000313" key="1">
    <source>
        <dbReference type="EMBL" id="EFA44872.1"/>
    </source>
</evidence>